<evidence type="ECO:0000256" key="3">
    <source>
        <dbReference type="ARBA" id="ARBA00022475"/>
    </source>
</evidence>
<dbReference type="InterPro" id="IPR035906">
    <property type="entry name" value="MetI-like_sf"/>
</dbReference>
<dbReference type="PANTHER" id="PTHR30151">
    <property type="entry name" value="ALKANE SULFONATE ABC TRANSPORTER-RELATED, MEMBRANE SUBUNIT"/>
    <property type="match status" value="1"/>
</dbReference>
<evidence type="ECO:0000256" key="7">
    <source>
        <dbReference type="RuleBase" id="RU363032"/>
    </source>
</evidence>
<dbReference type="PROSITE" id="PS50928">
    <property type="entry name" value="ABC_TM1"/>
    <property type="match status" value="1"/>
</dbReference>
<organism evidence="9 10">
    <name type="scientific">Lapidilactobacillus achengensis</name>
    <dbReference type="NCBI Taxonomy" id="2486000"/>
    <lineage>
        <taxon>Bacteria</taxon>
        <taxon>Bacillati</taxon>
        <taxon>Bacillota</taxon>
        <taxon>Bacilli</taxon>
        <taxon>Lactobacillales</taxon>
        <taxon>Lactobacillaceae</taxon>
        <taxon>Lapidilactobacillus</taxon>
    </lineage>
</organism>
<evidence type="ECO:0000256" key="2">
    <source>
        <dbReference type="ARBA" id="ARBA00022448"/>
    </source>
</evidence>
<keyword evidence="3" id="KW-1003">Cell membrane</keyword>
<gene>
    <name evidence="9" type="ORF">ACFQHW_11935</name>
</gene>
<dbReference type="Pfam" id="PF00528">
    <property type="entry name" value="BPD_transp_1"/>
    <property type="match status" value="1"/>
</dbReference>
<dbReference type="EMBL" id="JBHSSM010000029">
    <property type="protein sequence ID" value="MFC6316272.1"/>
    <property type="molecule type" value="Genomic_DNA"/>
</dbReference>
<keyword evidence="10" id="KW-1185">Reference proteome</keyword>
<comment type="similarity">
    <text evidence="7">Belongs to the binding-protein-dependent transport system permease family.</text>
</comment>
<comment type="subcellular location">
    <subcellularLocation>
        <location evidence="1 7">Cell membrane</location>
        <topology evidence="1 7">Multi-pass membrane protein</topology>
    </subcellularLocation>
</comment>
<feature type="transmembrane region" description="Helical" evidence="7">
    <location>
        <begin position="186"/>
        <end position="203"/>
    </location>
</feature>
<evidence type="ECO:0000313" key="9">
    <source>
        <dbReference type="EMBL" id="MFC6316272.1"/>
    </source>
</evidence>
<evidence type="ECO:0000256" key="6">
    <source>
        <dbReference type="ARBA" id="ARBA00023136"/>
    </source>
</evidence>
<dbReference type="Gene3D" id="1.10.3720.10">
    <property type="entry name" value="MetI-like"/>
    <property type="match status" value="1"/>
</dbReference>
<dbReference type="Proteomes" id="UP001596310">
    <property type="component" value="Unassembled WGS sequence"/>
</dbReference>
<sequence length="277" mass="30241">MENTAVLNKTHSLDSQLKRPRWRQISWQKVLPWIVPLTLLVTWQAVVSFGWVASSTLPSPLAVIQDGIGLIVDGTLPKNISISLYRATMGLLIGGSIGFLLGFVNGLSTHMRALTDSSIQMLRNIPHLSLIPVVILTLGIGEIAKISLVAVGVMFPVYINTFHGIRSVDPELIEMGRSYGLSRQALFTKIIFPGALPTILMGLRYALGVMWTTLIVAETMAADSGIGYMATNAQNFMDMETILLCIVIYALLGKVSDLIAKNIETLALGWQQQKGVH</sequence>
<comment type="caution">
    <text evidence="9">The sequence shown here is derived from an EMBL/GenBank/DDBJ whole genome shotgun (WGS) entry which is preliminary data.</text>
</comment>
<feature type="transmembrane region" description="Helical" evidence="7">
    <location>
        <begin position="84"/>
        <end position="104"/>
    </location>
</feature>
<dbReference type="InterPro" id="IPR000515">
    <property type="entry name" value="MetI-like"/>
</dbReference>
<dbReference type="PANTHER" id="PTHR30151:SF38">
    <property type="entry name" value="ALIPHATIC SULFONATES TRANSPORT PERMEASE PROTEIN SSUC-RELATED"/>
    <property type="match status" value="1"/>
</dbReference>
<reference evidence="10" key="1">
    <citation type="journal article" date="2019" name="Int. J. Syst. Evol. Microbiol.">
        <title>The Global Catalogue of Microorganisms (GCM) 10K type strain sequencing project: providing services to taxonomists for standard genome sequencing and annotation.</title>
        <authorList>
            <consortium name="The Broad Institute Genomics Platform"/>
            <consortium name="The Broad Institute Genome Sequencing Center for Infectious Disease"/>
            <person name="Wu L."/>
            <person name="Ma J."/>
        </authorList>
    </citation>
    <scope>NUCLEOTIDE SEQUENCE [LARGE SCALE GENOMIC DNA]</scope>
    <source>
        <strain evidence="10">CCM 8897</strain>
    </source>
</reference>
<evidence type="ECO:0000259" key="8">
    <source>
        <dbReference type="PROSITE" id="PS50928"/>
    </source>
</evidence>
<dbReference type="RefSeq" id="WP_125599091.1">
    <property type="nucleotide sequence ID" value="NZ_JBHSSM010000029.1"/>
</dbReference>
<dbReference type="CDD" id="cd06261">
    <property type="entry name" value="TM_PBP2"/>
    <property type="match status" value="1"/>
</dbReference>
<dbReference type="SUPFAM" id="SSF161098">
    <property type="entry name" value="MetI-like"/>
    <property type="match status" value="1"/>
</dbReference>
<name>A0ABW1UQS2_9LACO</name>
<feature type="domain" description="ABC transmembrane type-1" evidence="8">
    <location>
        <begin position="76"/>
        <end position="260"/>
    </location>
</feature>
<evidence type="ECO:0000256" key="1">
    <source>
        <dbReference type="ARBA" id="ARBA00004651"/>
    </source>
</evidence>
<keyword evidence="4 7" id="KW-0812">Transmembrane</keyword>
<protein>
    <submittedName>
        <fullName evidence="9">ABC transporter permease subunit</fullName>
    </submittedName>
</protein>
<evidence type="ECO:0000256" key="4">
    <source>
        <dbReference type="ARBA" id="ARBA00022692"/>
    </source>
</evidence>
<evidence type="ECO:0000313" key="10">
    <source>
        <dbReference type="Proteomes" id="UP001596310"/>
    </source>
</evidence>
<keyword evidence="6 7" id="KW-0472">Membrane</keyword>
<accession>A0ABW1UQS2</accession>
<feature type="transmembrane region" description="Helical" evidence="7">
    <location>
        <begin position="124"/>
        <end position="140"/>
    </location>
</feature>
<evidence type="ECO:0000256" key="5">
    <source>
        <dbReference type="ARBA" id="ARBA00022989"/>
    </source>
</evidence>
<proteinExistence type="inferred from homology"/>
<keyword evidence="5 7" id="KW-1133">Transmembrane helix</keyword>
<feature type="transmembrane region" description="Helical" evidence="7">
    <location>
        <begin position="30"/>
        <end position="53"/>
    </location>
</feature>
<keyword evidence="2 7" id="KW-0813">Transport</keyword>